<keyword evidence="7" id="KW-0934">Plastid</keyword>
<evidence type="ECO:0000256" key="4">
    <source>
        <dbReference type="ARBA" id="ARBA00009361"/>
    </source>
</evidence>
<evidence type="ECO:0000256" key="2">
    <source>
        <dbReference type="ARBA" id="ARBA00004229"/>
    </source>
</evidence>
<dbReference type="AlphaFoldDB" id="A0A835A0I2"/>
<evidence type="ECO:0000256" key="6">
    <source>
        <dbReference type="ARBA" id="ARBA00022528"/>
    </source>
</evidence>
<dbReference type="Proteomes" id="UP000636709">
    <property type="component" value="Unassembled WGS sequence"/>
</dbReference>
<evidence type="ECO:0000256" key="9">
    <source>
        <dbReference type="ARBA" id="ARBA00022840"/>
    </source>
</evidence>
<dbReference type="PANTHER" id="PTHR33078">
    <property type="entry name" value="PROTEIN YCF2-RELATED"/>
    <property type="match status" value="1"/>
</dbReference>
<keyword evidence="6" id="KW-0150">Chloroplast</keyword>
<evidence type="ECO:0000256" key="1">
    <source>
        <dbReference type="ARBA" id="ARBA00002329"/>
    </source>
</evidence>
<keyword evidence="8" id="KW-0547">Nucleotide-binding</keyword>
<dbReference type="GO" id="GO:0009507">
    <property type="term" value="C:chloroplast"/>
    <property type="evidence" value="ECO:0007669"/>
    <property type="project" value="UniProtKB-SubCell"/>
</dbReference>
<dbReference type="Pfam" id="PF10839">
    <property type="entry name" value="DUF2647"/>
    <property type="match status" value="1"/>
</dbReference>
<comment type="similarity">
    <text evidence="4">Belongs to the Ycf2 family.</text>
</comment>
<comment type="similarity">
    <text evidence="3">Belongs to the ycf68 family.</text>
</comment>
<sequence length="157" mass="17821">MAYSSCLNRSLKPNKLLLRRIDGAIQVRSHVDLTLSIGTGRSNLVKYLTKNSYFPFIKVRGLLIPQERKHLFILSYTRGFYLEKTMFHTKGFGSITTSSSALDLVALSNEALSISIPHKKSIIETNTIRLALHRQTWGLRAKIRPARDHIIGPFSIR</sequence>
<organism evidence="10 11">
    <name type="scientific">Digitaria exilis</name>
    <dbReference type="NCBI Taxonomy" id="1010633"/>
    <lineage>
        <taxon>Eukaryota</taxon>
        <taxon>Viridiplantae</taxon>
        <taxon>Streptophyta</taxon>
        <taxon>Embryophyta</taxon>
        <taxon>Tracheophyta</taxon>
        <taxon>Spermatophyta</taxon>
        <taxon>Magnoliopsida</taxon>
        <taxon>Liliopsida</taxon>
        <taxon>Poales</taxon>
        <taxon>Poaceae</taxon>
        <taxon>PACMAD clade</taxon>
        <taxon>Panicoideae</taxon>
        <taxon>Panicodae</taxon>
        <taxon>Paniceae</taxon>
        <taxon>Anthephorinae</taxon>
        <taxon>Digitaria</taxon>
    </lineage>
</organism>
<keyword evidence="9" id="KW-0067">ATP-binding</keyword>
<evidence type="ECO:0000313" key="11">
    <source>
        <dbReference type="Proteomes" id="UP000636709"/>
    </source>
</evidence>
<evidence type="ECO:0000313" key="10">
    <source>
        <dbReference type="EMBL" id="KAF8650031.1"/>
    </source>
</evidence>
<evidence type="ECO:0000256" key="5">
    <source>
        <dbReference type="ARBA" id="ARBA00021456"/>
    </source>
</evidence>
<protein>
    <recommendedName>
        <fullName evidence="5">Uncharacterized protein ycf68</fullName>
    </recommendedName>
</protein>
<comment type="function">
    <text evidence="1">Probable ATPase of unknown function. Its presence in a non-photosynthetic plant (Epifagus virginiana) and experiments in tobacco indicate that it has an essential function which is probably not related to photosynthesis.</text>
</comment>
<reference evidence="10" key="1">
    <citation type="submission" date="2020-07" db="EMBL/GenBank/DDBJ databases">
        <title>Genome sequence and genetic diversity analysis of an under-domesticated orphan crop, white fonio (Digitaria exilis).</title>
        <authorList>
            <person name="Bennetzen J.L."/>
            <person name="Chen S."/>
            <person name="Ma X."/>
            <person name="Wang X."/>
            <person name="Yssel A.E.J."/>
            <person name="Chaluvadi S.R."/>
            <person name="Johnson M."/>
            <person name="Gangashetty P."/>
            <person name="Hamidou F."/>
            <person name="Sanogo M.D."/>
            <person name="Zwaenepoel A."/>
            <person name="Wallace J."/>
            <person name="Van De Peer Y."/>
            <person name="Van Deynze A."/>
        </authorList>
    </citation>
    <scope>NUCLEOTIDE SEQUENCE</scope>
    <source>
        <tissue evidence="10">Leaves</tissue>
    </source>
</reference>
<dbReference type="InterPro" id="IPR022546">
    <property type="entry name" value="Uncharacterised_Ycf68"/>
</dbReference>
<keyword evidence="11" id="KW-1185">Reference proteome</keyword>
<comment type="subcellular location">
    <subcellularLocation>
        <location evidence="2">Plastid</location>
        <location evidence="2">Chloroplast</location>
    </subcellularLocation>
</comment>
<dbReference type="OrthoDB" id="652494at2759"/>
<evidence type="ECO:0000256" key="3">
    <source>
        <dbReference type="ARBA" id="ARBA00007638"/>
    </source>
</evidence>
<proteinExistence type="inferred from homology"/>
<evidence type="ECO:0000256" key="7">
    <source>
        <dbReference type="ARBA" id="ARBA00022640"/>
    </source>
</evidence>
<name>A0A835A0I2_9POAL</name>
<dbReference type="GO" id="GO:0005524">
    <property type="term" value="F:ATP binding"/>
    <property type="evidence" value="ECO:0007669"/>
    <property type="project" value="UniProtKB-KW"/>
</dbReference>
<dbReference type="PANTHER" id="PTHR33078:SF102">
    <property type="entry name" value="YCF2"/>
    <property type="match status" value="1"/>
</dbReference>
<accession>A0A835A0I2</accession>
<dbReference type="EMBL" id="JACEFO010002749">
    <property type="protein sequence ID" value="KAF8650031.1"/>
    <property type="molecule type" value="Genomic_DNA"/>
</dbReference>
<evidence type="ECO:0000256" key="8">
    <source>
        <dbReference type="ARBA" id="ARBA00022741"/>
    </source>
</evidence>
<gene>
    <name evidence="10" type="ORF">HU200_064090</name>
</gene>
<comment type="caution">
    <text evidence="10">The sequence shown here is derived from an EMBL/GenBank/DDBJ whole genome shotgun (WGS) entry which is preliminary data.</text>
</comment>